<comment type="subunit">
    <text evidence="7">Component of the Mediator complex.</text>
</comment>
<dbReference type="InterPro" id="IPR038089">
    <property type="entry name" value="Med31_sf"/>
</dbReference>
<evidence type="ECO:0000256" key="4">
    <source>
        <dbReference type="ARBA" id="ARBA00023159"/>
    </source>
</evidence>
<dbReference type="FunFam" id="1.10.10.1340:FF:000001">
    <property type="entry name" value="Mediator of RNA polymerase II transcription subunit 31"/>
    <property type="match status" value="1"/>
</dbReference>
<evidence type="ECO:0000256" key="6">
    <source>
        <dbReference type="ARBA" id="ARBA00023242"/>
    </source>
</evidence>
<evidence type="ECO:0000256" key="7">
    <source>
        <dbReference type="RuleBase" id="RU364129"/>
    </source>
</evidence>
<dbReference type="AlphaFoldDB" id="A0A9Q0LH15"/>
<evidence type="ECO:0000256" key="2">
    <source>
        <dbReference type="ARBA" id="ARBA00006378"/>
    </source>
</evidence>
<comment type="similarity">
    <text evidence="2 7">Belongs to the Mediator complex subunit 31 family.</text>
</comment>
<evidence type="ECO:0000313" key="9">
    <source>
        <dbReference type="Proteomes" id="UP001149090"/>
    </source>
</evidence>
<keyword evidence="3 7" id="KW-0805">Transcription regulation</keyword>
<dbReference type="GO" id="GO:0016592">
    <property type="term" value="C:mediator complex"/>
    <property type="evidence" value="ECO:0007669"/>
    <property type="project" value="InterPro"/>
</dbReference>
<comment type="function">
    <text evidence="7">Component of the Mediator complex, a coactivator involved in the regulated transcription of nearly all RNA polymerase II-dependent genes. Mediator functions as a bridge to convey information from gene-specific regulatory proteins to the basal RNA polymerase II transcription machinery. Mediator is recruited to promoters by direct interactions with regulatory proteins and serves as a scaffold for the assembly of a functional preinitiation complex with RNA polymerase II and the general transcription factors.</text>
</comment>
<accession>A0A9Q0LH15</accession>
<dbReference type="GO" id="GO:0003712">
    <property type="term" value="F:transcription coregulator activity"/>
    <property type="evidence" value="ECO:0007669"/>
    <property type="project" value="InterPro"/>
</dbReference>
<keyword evidence="5 7" id="KW-0804">Transcription</keyword>
<dbReference type="Proteomes" id="UP001149090">
    <property type="component" value="Unassembled WGS sequence"/>
</dbReference>
<keyword evidence="6 7" id="KW-0539">Nucleus</keyword>
<dbReference type="InterPro" id="IPR008831">
    <property type="entry name" value="Mediator_Med31"/>
</dbReference>
<sequence length="131" mass="16389">MNKSEENERRFTAELEFVQCLGNPTYLNYLAKSRYFKQKEFINYLAYLLYWKEPEYAKYVIYPHCLYILDLLQNEEFRESLDNPEVTDYIHKQQYYYWRYYKWNRQLNTLNDKQNDVDSLIQSQENEKEKK</sequence>
<comment type="caution">
    <text evidence="8">The sequence shown here is derived from an EMBL/GenBank/DDBJ whole genome shotgun (WGS) entry which is preliminary data.</text>
</comment>
<name>A0A9Q0LH15_ANAIG</name>
<comment type="subcellular location">
    <subcellularLocation>
        <location evidence="1 7">Nucleus</location>
    </subcellularLocation>
</comment>
<reference evidence="8" key="1">
    <citation type="submission" date="2022-10" db="EMBL/GenBank/DDBJ databases">
        <title>Novel sulphate-reducing endosymbionts in the free-living metamonad Anaeramoeba.</title>
        <authorList>
            <person name="Jerlstrom-Hultqvist J."/>
            <person name="Cepicka I."/>
            <person name="Gallot-Lavallee L."/>
            <person name="Salas-Leiva D."/>
            <person name="Curtis B.A."/>
            <person name="Zahonova K."/>
            <person name="Pipaliya S."/>
            <person name="Dacks J."/>
            <person name="Roger A.J."/>
        </authorList>
    </citation>
    <scope>NUCLEOTIDE SEQUENCE</scope>
    <source>
        <strain evidence="8">BMAN</strain>
    </source>
</reference>
<evidence type="ECO:0000313" key="8">
    <source>
        <dbReference type="EMBL" id="KAJ5073191.1"/>
    </source>
</evidence>
<evidence type="ECO:0000256" key="1">
    <source>
        <dbReference type="ARBA" id="ARBA00004123"/>
    </source>
</evidence>
<dbReference type="GO" id="GO:0006355">
    <property type="term" value="P:regulation of DNA-templated transcription"/>
    <property type="evidence" value="ECO:0007669"/>
    <property type="project" value="InterPro"/>
</dbReference>
<dbReference type="Pfam" id="PF05669">
    <property type="entry name" value="Med31"/>
    <property type="match status" value="1"/>
</dbReference>
<evidence type="ECO:0000256" key="3">
    <source>
        <dbReference type="ARBA" id="ARBA00023015"/>
    </source>
</evidence>
<gene>
    <name evidence="8" type="ORF">M0811_08873</name>
</gene>
<proteinExistence type="inferred from homology"/>
<protein>
    <recommendedName>
        <fullName evidence="7">Mediator of RNA polymerase II transcription subunit 31</fullName>
    </recommendedName>
</protein>
<dbReference type="OrthoDB" id="10257739at2759"/>
<keyword evidence="9" id="KW-1185">Reference proteome</keyword>
<dbReference type="Gene3D" id="1.10.10.1340">
    <property type="entry name" value="Mediator of RNA polymerase II, submodule Med31 (Soh1)"/>
    <property type="match status" value="1"/>
</dbReference>
<evidence type="ECO:0000256" key="5">
    <source>
        <dbReference type="ARBA" id="ARBA00023163"/>
    </source>
</evidence>
<dbReference type="EMBL" id="JAPDFW010000076">
    <property type="protein sequence ID" value="KAJ5073191.1"/>
    <property type="molecule type" value="Genomic_DNA"/>
</dbReference>
<dbReference type="OMA" id="QGILNQP"/>
<organism evidence="8 9">
    <name type="scientific">Anaeramoeba ignava</name>
    <name type="common">Anaerobic marine amoeba</name>
    <dbReference type="NCBI Taxonomy" id="1746090"/>
    <lineage>
        <taxon>Eukaryota</taxon>
        <taxon>Metamonada</taxon>
        <taxon>Anaeramoebidae</taxon>
        <taxon>Anaeramoeba</taxon>
    </lineage>
</organism>
<dbReference type="PANTHER" id="PTHR13186">
    <property type="entry name" value="MEDIATOR OF RNA POLYMERASE II TRANSCRIPTION SUBUNIT 31"/>
    <property type="match status" value="1"/>
</dbReference>
<keyword evidence="4 7" id="KW-0010">Activator</keyword>